<evidence type="ECO:0000259" key="2">
    <source>
        <dbReference type="Pfam" id="PF18386"/>
    </source>
</evidence>
<dbReference type="Gene3D" id="1.20.120.1790">
    <property type="match status" value="1"/>
</dbReference>
<feature type="domain" description="Roquin II" evidence="2">
    <location>
        <begin position="5"/>
        <end position="58"/>
    </location>
</feature>
<accession>A0A8S9Z5X6</accession>
<dbReference type="EMBL" id="JABEBT010000231">
    <property type="protein sequence ID" value="KAF7623539.1"/>
    <property type="molecule type" value="Genomic_DNA"/>
</dbReference>
<dbReference type="GO" id="GO:0006511">
    <property type="term" value="P:ubiquitin-dependent protein catabolic process"/>
    <property type="evidence" value="ECO:0007669"/>
    <property type="project" value="TreeGrafter"/>
</dbReference>
<dbReference type="GO" id="GO:0000209">
    <property type="term" value="P:protein polyubiquitination"/>
    <property type="evidence" value="ECO:0007669"/>
    <property type="project" value="TreeGrafter"/>
</dbReference>
<dbReference type="OrthoDB" id="10067217at2759"/>
<reference evidence="3" key="1">
    <citation type="journal article" date="2020" name="Ecol. Evol.">
        <title>Genome structure and content of the rice root-knot nematode (Meloidogyne graminicola).</title>
        <authorList>
            <person name="Phan N.T."/>
            <person name="Danchin E.G.J."/>
            <person name="Klopp C."/>
            <person name="Perfus-Barbeoch L."/>
            <person name="Kozlowski D.K."/>
            <person name="Koutsovoulos G.D."/>
            <person name="Lopez-Roques C."/>
            <person name="Bouchez O."/>
            <person name="Zahm M."/>
            <person name="Besnard G."/>
            <person name="Bellafiore S."/>
        </authorList>
    </citation>
    <scope>NUCLEOTIDE SEQUENCE</scope>
    <source>
        <strain evidence="3">VN-18</strain>
    </source>
</reference>
<dbReference type="GO" id="GO:0010494">
    <property type="term" value="C:cytoplasmic stress granule"/>
    <property type="evidence" value="ECO:0007669"/>
    <property type="project" value="TreeGrafter"/>
</dbReference>
<gene>
    <name evidence="3" type="ORF">Mgra_00010162</name>
</gene>
<name>A0A8S9Z5X6_9BILA</name>
<dbReference type="GO" id="GO:0035613">
    <property type="term" value="F:RNA stem-loop binding"/>
    <property type="evidence" value="ECO:0007669"/>
    <property type="project" value="TreeGrafter"/>
</dbReference>
<organism evidence="3 4">
    <name type="scientific">Meloidogyne graminicola</name>
    <dbReference type="NCBI Taxonomy" id="189291"/>
    <lineage>
        <taxon>Eukaryota</taxon>
        <taxon>Metazoa</taxon>
        <taxon>Ecdysozoa</taxon>
        <taxon>Nematoda</taxon>
        <taxon>Chromadorea</taxon>
        <taxon>Rhabditida</taxon>
        <taxon>Tylenchina</taxon>
        <taxon>Tylenchomorpha</taxon>
        <taxon>Tylenchoidea</taxon>
        <taxon>Meloidogynidae</taxon>
        <taxon>Meloidogyninae</taxon>
        <taxon>Meloidogyne</taxon>
    </lineage>
</organism>
<dbReference type="PANTHER" id="PTHR13139">
    <property type="entry name" value="RING FINGER AND CCCH-TYPE ZINC FINGER DOMAIN-CONTAINING PROTEIN"/>
    <property type="match status" value="1"/>
</dbReference>
<dbReference type="InterPro" id="IPR041523">
    <property type="entry name" value="ROQ_II"/>
</dbReference>
<dbReference type="GO" id="GO:0003725">
    <property type="term" value="F:double-stranded RNA binding"/>
    <property type="evidence" value="ECO:0007669"/>
    <property type="project" value="TreeGrafter"/>
</dbReference>
<dbReference type="Proteomes" id="UP000605970">
    <property type="component" value="Unassembled WGS sequence"/>
</dbReference>
<dbReference type="AlphaFoldDB" id="A0A8S9Z5X6"/>
<dbReference type="GO" id="GO:0003729">
    <property type="term" value="F:mRNA binding"/>
    <property type="evidence" value="ECO:0007669"/>
    <property type="project" value="TreeGrafter"/>
</dbReference>
<proteinExistence type="predicted"/>
<evidence type="ECO:0000256" key="1">
    <source>
        <dbReference type="SAM" id="Coils"/>
    </source>
</evidence>
<evidence type="ECO:0000313" key="4">
    <source>
        <dbReference type="Proteomes" id="UP000605970"/>
    </source>
</evidence>
<keyword evidence="1" id="KW-0175">Coiled coil</keyword>
<protein>
    <submittedName>
        <fullName evidence="3">ROQ_II domain-containing protein</fullName>
    </submittedName>
</protein>
<dbReference type="PANTHER" id="PTHR13139:SF54">
    <property type="entry name" value="RING-TYPE E3 UBIQUITIN TRANSFERASE"/>
    <property type="match status" value="1"/>
</dbReference>
<comment type="caution">
    <text evidence="3">The sequence shown here is derived from an EMBL/GenBank/DDBJ whole genome shotgun (WGS) entry which is preliminary data.</text>
</comment>
<evidence type="ECO:0000313" key="3">
    <source>
        <dbReference type="EMBL" id="KAF7623539.1"/>
    </source>
</evidence>
<feature type="coiled-coil region" evidence="1">
    <location>
        <begin position="60"/>
        <end position="87"/>
    </location>
</feature>
<dbReference type="InterPro" id="IPR052249">
    <property type="entry name" value="Roquin_domain"/>
</dbReference>
<keyword evidence="4" id="KW-1185">Reference proteome</keyword>
<dbReference type="Pfam" id="PF18386">
    <property type="entry name" value="ROQ_II"/>
    <property type="match status" value="1"/>
</dbReference>
<dbReference type="GO" id="GO:0061630">
    <property type="term" value="F:ubiquitin protein ligase activity"/>
    <property type="evidence" value="ECO:0007669"/>
    <property type="project" value="TreeGrafter"/>
</dbReference>
<sequence>MNLKEQFRDYHALRAEHDAQIVQIAMEAGLRISPDQWSSLLYGDTLHRSHMQSICDRLSQNSLSCAIEELRKLVDQQQNEKELFDILNIFGPFEELVAFLDNTPDLIVSNMEKPLRQLNSILEIYSKFVQSRNLERERRLESANKENQQYNNDVRRSLHPFKNCRPPQLWSPAPSVEVDARPPPPSIPLMAQPPSLANYLVESAFMPMGSPPNFISPPLAPPLNLSPNRIFPIGAMNCGEEIV</sequence>
<dbReference type="GO" id="GO:0000288">
    <property type="term" value="P:nuclear-transcribed mRNA catabolic process, deadenylation-dependent decay"/>
    <property type="evidence" value="ECO:0007669"/>
    <property type="project" value="TreeGrafter"/>
</dbReference>